<dbReference type="Pfam" id="PF03372">
    <property type="entry name" value="Exo_endo_phos"/>
    <property type="match status" value="1"/>
</dbReference>
<dbReference type="Proteomes" id="UP001596122">
    <property type="component" value="Unassembled WGS sequence"/>
</dbReference>
<dbReference type="EC" id="3.1.11.2" evidence="8"/>
<keyword evidence="3" id="KW-0479">Metal-binding</keyword>
<sequence length="277" mass="30109">MRLATWNVNSLRSRLDRVVEWLQTSGTDVCALQETKVPDAKFPVMAFEAAGYEVAFHGLNQWNGVAVVSRVGIDDVQLGFDGCPGFGDPLATEARAIGATCGGVRLWSLYVPNGRTVDDPHYAYKLEWLAALRRAASTWDAEHPGRPLALVGDWNIAPTDDDVWDPAVFVGSTHVTEPERAALRAFLDDGFTDVVLPRTGPGVFSYWDYQQLAFPKKRGMRIDLVLGNDAFTEKVTGAFVDREQRKPKGSSTGQGPSDHAPVVVDLDIAPDLPGAGA</sequence>
<feature type="domain" description="Endonuclease/exonuclease/phosphatase" evidence="7">
    <location>
        <begin position="4"/>
        <end position="259"/>
    </location>
</feature>
<dbReference type="NCBIfam" id="TIGR00633">
    <property type="entry name" value="xth"/>
    <property type="match status" value="1"/>
</dbReference>
<comment type="cofactor">
    <cofactor evidence="1">
        <name>Mg(2+)</name>
        <dbReference type="ChEBI" id="CHEBI:18420"/>
    </cofactor>
</comment>
<feature type="region of interest" description="Disordered" evidence="6">
    <location>
        <begin position="238"/>
        <end position="277"/>
    </location>
</feature>
<dbReference type="PROSITE" id="PS51435">
    <property type="entry name" value="AP_NUCLEASE_F1_4"/>
    <property type="match status" value="1"/>
</dbReference>
<name>A0ABW0GP30_9MICO</name>
<protein>
    <submittedName>
        <fullName evidence="8">Exodeoxyribonuclease III</fullName>
        <ecNumber evidence="8">3.1.11.2</ecNumber>
    </submittedName>
</protein>
<keyword evidence="9" id="KW-1185">Reference proteome</keyword>
<evidence type="ECO:0000256" key="3">
    <source>
        <dbReference type="ARBA" id="ARBA00022723"/>
    </source>
</evidence>
<dbReference type="InterPro" id="IPR036691">
    <property type="entry name" value="Endo/exonu/phosph_ase_sf"/>
</dbReference>
<evidence type="ECO:0000256" key="1">
    <source>
        <dbReference type="ARBA" id="ARBA00001946"/>
    </source>
</evidence>
<dbReference type="Gene3D" id="3.60.10.10">
    <property type="entry name" value="Endonuclease/exonuclease/phosphatase"/>
    <property type="match status" value="1"/>
</dbReference>
<keyword evidence="5" id="KW-0460">Magnesium</keyword>
<evidence type="ECO:0000256" key="4">
    <source>
        <dbReference type="ARBA" id="ARBA00022801"/>
    </source>
</evidence>
<evidence type="ECO:0000313" key="8">
    <source>
        <dbReference type="EMBL" id="MFC5381455.1"/>
    </source>
</evidence>
<dbReference type="InterPro" id="IPR037493">
    <property type="entry name" value="ExoIII-like"/>
</dbReference>
<evidence type="ECO:0000256" key="2">
    <source>
        <dbReference type="ARBA" id="ARBA00007092"/>
    </source>
</evidence>
<dbReference type="EMBL" id="JBHSLD010000009">
    <property type="protein sequence ID" value="MFC5381455.1"/>
    <property type="molecule type" value="Genomic_DNA"/>
</dbReference>
<evidence type="ECO:0000259" key="7">
    <source>
        <dbReference type="Pfam" id="PF03372"/>
    </source>
</evidence>
<accession>A0ABW0GP30</accession>
<dbReference type="NCBIfam" id="TIGR00195">
    <property type="entry name" value="exoDNase_III"/>
    <property type="match status" value="1"/>
</dbReference>
<dbReference type="InterPro" id="IPR005135">
    <property type="entry name" value="Endo/exonuclease/phosphatase"/>
</dbReference>
<evidence type="ECO:0000256" key="6">
    <source>
        <dbReference type="SAM" id="MobiDB-lite"/>
    </source>
</evidence>
<gene>
    <name evidence="8" type="ORF">ACFPJ6_11685</name>
</gene>
<dbReference type="SUPFAM" id="SSF56219">
    <property type="entry name" value="DNase I-like"/>
    <property type="match status" value="1"/>
</dbReference>
<proteinExistence type="inferred from homology"/>
<dbReference type="PANTHER" id="PTHR43250:SF2">
    <property type="entry name" value="EXODEOXYRIBONUCLEASE III"/>
    <property type="match status" value="1"/>
</dbReference>
<dbReference type="InterPro" id="IPR004808">
    <property type="entry name" value="AP_endonuc_1"/>
</dbReference>
<organism evidence="8 9">
    <name type="scientific">Aquipuribacter nitratireducens</name>
    <dbReference type="NCBI Taxonomy" id="650104"/>
    <lineage>
        <taxon>Bacteria</taxon>
        <taxon>Bacillati</taxon>
        <taxon>Actinomycetota</taxon>
        <taxon>Actinomycetes</taxon>
        <taxon>Micrococcales</taxon>
        <taxon>Intrasporangiaceae</taxon>
        <taxon>Aquipuribacter</taxon>
    </lineage>
</organism>
<evidence type="ECO:0000313" key="9">
    <source>
        <dbReference type="Proteomes" id="UP001596122"/>
    </source>
</evidence>
<reference evidence="9" key="1">
    <citation type="journal article" date="2019" name="Int. J. Syst. Evol. Microbiol.">
        <title>The Global Catalogue of Microorganisms (GCM) 10K type strain sequencing project: providing services to taxonomists for standard genome sequencing and annotation.</title>
        <authorList>
            <consortium name="The Broad Institute Genomics Platform"/>
            <consortium name="The Broad Institute Genome Sequencing Center for Infectious Disease"/>
            <person name="Wu L."/>
            <person name="Ma J."/>
        </authorList>
    </citation>
    <scope>NUCLEOTIDE SEQUENCE [LARGE SCALE GENOMIC DNA]</scope>
    <source>
        <strain evidence="9">CCUG 43114</strain>
    </source>
</reference>
<dbReference type="GO" id="GO:0008311">
    <property type="term" value="F:double-stranded DNA 3'-5' DNA exonuclease activity"/>
    <property type="evidence" value="ECO:0007669"/>
    <property type="project" value="UniProtKB-EC"/>
</dbReference>
<dbReference type="CDD" id="cd09086">
    <property type="entry name" value="ExoIII-like_AP-endo"/>
    <property type="match status" value="1"/>
</dbReference>
<evidence type="ECO:0000256" key="5">
    <source>
        <dbReference type="ARBA" id="ARBA00022842"/>
    </source>
</evidence>
<comment type="similarity">
    <text evidence="2">Belongs to the DNA repair enzymes AP/ExoA family.</text>
</comment>
<dbReference type="RefSeq" id="WP_340269340.1">
    <property type="nucleotide sequence ID" value="NZ_JBBEOG010000004.1"/>
</dbReference>
<comment type="caution">
    <text evidence="8">The sequence shown here is derived from an EMBL/GenBank/DDBJ whole genome shotgun (WGS) entry which is preliminary data.</text>
</comment>
<keyword evidence="4 8" id="KW-0378">Hydrolase</keyword>
<dbReference type="PANTHER" id="PTHR43250">
    <property type="entry name" value="EXODEOXYRIBONUCLEASE III"/>
    <property type="match status" value="1"/>
</dbReference>